<reference evidence="3 4" key="1">
    <citation type="submission" date="2018-10" db="EMBL/GenBank/DDBJ databases">
        <title>Isolation from soil.</title>
        <authorList>
            <person name="Hu J."/>
        </authorList>
    </citation>
    <scope>NUCLEOTIDE SEQUENCE [LARGE SCALE GENOMIC DNA]</scope>
    <source>
        <strain evidence="3 4">NEAU-Ht49</strain>
    </source>
</reference>
<organism evidence="3 4">
    <name type="scientific">Actinomadura harenae</name>
    <dbReference type="NCBI Taxonomy" id="2483351"/>
    <lineage>
        <taxon>Bacteria</taxon>
        <taxon>Bacillati</taxon>
        <taxon>Actinomycetota</taxon>
        <taxon>Actinomycetes</taxon>
        <taxon>Streptosporangiales</taxon>
        <taxon>Thermomonosporaceae</taxon>
        <taxon>Actinomadura</taxon>
    </lineage>
</organism>
<comment type="similarity">
    <text evidence="1">Belongs to the ATP-dependent AMP-binding enzyme family.</text>
</comment>
<dbReference type="PANTHER" id="PTHR22754">
    <property type="entry name" value="DISCO-INTERACTING PROTEIN 2 DIP2 -RELATED"/>
    <property type="match status" value="1"/>
</dbReference>
<dbReference type="InterPro" id="IPR042099">
    <property type="entry name" value="ANL_N_sf"/>
</dbReference>
<evidence type="ECO:0000313" key="3">
    <source>
        <dbReference type="EMBL" id="RMI40355.1"/>
    </source>
</evidence>
<keyword evidence="4" id="KW-1185">Reference proteome</keyword>
<dbReference type="GO" id="GO:0070566">
    <property type="term" value="F:adenylyltransferase activity"/>
    <property type="evidence" value="ECO:0007669"/>
    <property type="project" value="TreeGrafter"/>
</dbReference>
<dbReference type="RefSeq" id="WP_122197224.1">
    <property type="nucleotide sequence ID" value="NZ_JBHSKC010000021.1"/>
</dbReference>
<dbReference type="SUPFAM" id="SSF56801">
    <property type="entry name" value="Acetyl-CoA synthetase-like"/>
    <property type="match status" value="1"/>
</dbReference>
<dbReference type="GO" id="GO:0005886">
    <property type="term" value="C:plasma membrane"/>
    <property type="evidence" value="ECO:0007669"/>
    <property type="project" value="TreeGrafter"/>
</dbReference>
<dbReference type="Gene3D" id="3.40.50.12780">
    <property type="entry name" value="N-terminal domain of ligase-like"/>
    <property type="match status" value="1"/>
</dbReference>
<dbReference type="EMBL" id="RFFG01000055">
    <property type="protein sequence ID" value="RMI40355.1"/>
    <property type="molecule type" value="Genomic_DNA"/>
</dbReference>
<sequence length="563" mass="60862">MASALLRDWLDKPNTGRGVSLATDDGGWDHRDYGRLASAARRTAGALIEAGVRPGDVVCVVLPTDFTCVETYFGVWAAGATVCLVTPPLFQDGDDYVAHVAAILRQARPVLTIASDDLAPLAARAMADAGLDGEPWAPRQAEDEAEVQPAGELAILQFTSGSSGEPRGVMVTWENLEANCELIARTAGFRDGDEVATWLPLYHDMGLIGCFITPISLQCDLKLMRPDHFIRDPARWIRCFATATHTAAPPFAYAYCARRVKPEQLEGVDLSGWRMALIGAEPIDPHSLEVFAELLEPFGFHREAFNPAYGMAETTLLVTMDHVWRRPLAVRPDPASLAFGEPVRILEQHELGAQSKGAKSGWIVGCGTPEEDVPVRILDDDGNELAEGLLGEIVVGGASACPGYYAGAEGKSTRFADGPGGRSGSVGRGRLVLTGDAGFFHEGRLFVLGRMGDSIKVRGRSVYVEDLEARIAEVTRLGKGRITVTAVPGAGRKGLALFAETNDDAWAGDVREMLRRRVGEDVEVTIIVGTGLIQRTSSGKPRRRFMWEQFRDGRLPNARLASE</sequence>
<proteinExistence type="inferred from homology"/>
<protein>
    <submittedName>
        <fullName evidence="3">AMP-dependent synthetase</fullName>
    </submittedName>
</protein>
<gene>
    <name evidence="3" type="ORF">EBO15_26850</name>
</gene>
<dbReference type="Proteomes" id="UP000282674">
    <property type="component" value="Unassembled WGS sequence"/>
</dbReference>
<dbReference type="InterPro" id="IPR000873">
    <property type="entry name" value="AMP-dep_synth/lig_dom"/>
</dbReference>
<evidence type="ECO:0000313" key="4">
    <source>
        <dbReference type="Proteomes" id="UP000282674"/>
    </source>
</evidence>
<dbReference type="InterPro" id="IPR045851">
    <property type="entry name" value="AMP-bd_C_sf"/>
</dbReference>
<dbReference type="PANTHER" id="PTHR22754:SF32">
    <property type="entry name" value="DISCO-INTERACTING PROTEIN 2"/>
    <property type="match status" value="1"/>
</dbReference>
<evidence type="ECO:0000259" key="2">
    <source>
        <dbReference type="Pfam" id="PF00501"/>
    </source>
</evidence>
<comment type="caution">
    <text evidence="3">The sequence shown here is derived from an EMBL/GenBank/DDBJ whole genome shotgun (WGS) entry which is preliminary data.</text>
</comment>
<dbReference type="InterPro" id="IPR020845">
    <property type="entry name" value="AMP-binding_CS"/>
</dbReference>
<dbReference type="Pfam" id="PF00501">
    <property type="entry name" value="AMP-binding"/>
    <property type="match status" value="1"/>
</dbReference>
<dbReference type="OrthoDB" id="3671040at2"/>
<feature type="domain" description="AMP-dependent synthetase/ligase" evidence="2">
    <location>
        <begin position="26"/>
        <end position="405"/>
    </location>
</feature>
<dbReference type="AlphaFoldDB" id="A0A3M2LWG0"/>
<dbReference type="PROSITE" id="PS00455">
    <property type="entry name" value="AMP_BINDING"/>
    <property type="match status" value="1"/>
</dbReference>
<name>A0A3M2LWG0_9ACTN</name>
<accession>A0A3M2LWG0</accession>
<dbReference type="Gene3D" id="3.30.300.30">
    <property type="match status" value="1"/>
</dbReference>
<dbReference type="GO" id="GO:0006633">
    <property type="term" value="P:fatty acid biosynthetic process"/>
    <property type="evidence" value="ECO:0007669"/>
    <property type="project" value="TreeGrafter"/>
</dbReference>
<evidence type="ECO:0000256" key="1">
    <source>
        <dbReference type="ARBA" id="ARBA00006432"/>
    </source>
</evidence>